<sequence length="825" mass="83945">MATFSEHLRGRSDEELVRLLLRRPDLAHPSPATLASLAARATSRPSLDRALAGVDAAVLQAVEAVVALLAGSTDPAGGVRARDVVAAVGASRADAPAVRAALATATDLALLHPVGGRASDPVLRPAPGVAELLGPATAGLAAPAPHDPDPAAVPGLLAAAPAAGRAVLDALTWGPPVGVRPAAGAAAEAVTELLRAGLLARADERHVVLPRTVALALRDGRTHRAPASPPAPEDLPRRDAALVEAEHAAAAERVVRLVAGLIRLWGRTPPPVLRAGGLGVRDLRRTAVALEVTEAEAAFVVELAGVGALVRDDGEESPHHVPTTVADEWLALDLPGRWARLATWWAATPRTPSLVGTRDERGSVRPALGPDLGRPWSPRLRQAVLGLLAEAGPGAAPDAPAVREGLAWRTPRSVPPLDAVAAVLREAGWLGVLGAGALATAGRALLGDADPRPALAEGLAAALPPAVDDLLLQADLTGIVPGRPSQDLEALVDRAARVESRGGAVTVRFTPESVRDALDAGSTADDLLAELASHARGGVPQPLEYLVRDAARRHGRLRAGAASSYVRTEDPALLAGLAEDPRHADLGLVRLAPTVLAAQAPLHELLAALRAHGLAPVAETPDGQVLHAAPTLRRVAAARPRFAADDAGRGAVPPAERAAALVGVLRRAEEARAAGGSTGGAGAVVRAAAAEAAAPRADGAPTLRDRASGVAAATAAARAAGPRTGPRPSRGTADPAEALGMLREAAAGHTEVWLDVVGSRGALERRRVLPVRVDGGRVRVVDTARDAEIVVAAHRVAAVTPVDAAGTQPPDDDAAAADPRETDTA</sequence>
<organism evidence="3 4">
    <name type="scientific">Cellulomonas pakistanensis</name>
    <dbReference type="NCBI Taxonomy" id="992287"/>
    <lineage>
        <taxon>Bacteria</taxon>
        <taxon>Bacillati</taxon>
        <taxon>Actinomycetota</taxon>
        <taxon>Actinomycetes</taxon>
        <taxon>Micrococcales</taxon>
        <taxon>Cellulomonadaceae</taxon>
        <taxon>Cellulomonas</taxon>
    </lineage>
</organism>
<dbReference type="EMBL" id="BONO01000004">
    <property type="protein sequence ID" value="GIG35470.1"/>
    <property type="molecule type" value="Genomic_DNA"/>
</dbReference>
<name>A0A919U5P1_9CELL</name>
<dbReference type="RefSeq" id="WP_203667503.1">
    <property type="nucleotide sequence ID" value="NZ_BONO01000004.1"/>
</dbReference>
<evidence type="ECO:0000256" key="1">
    <source>
        <dbReference type="SAM" id="MobiDB-lite"/>
    </source>
</evidence>
<dbReference type="InterPro" id="IPR032830">
    <property type="entry name" value="XPB/Ssl2_N"/>
</dbReference>
<feature type="region of interest" description="Disordered" evidence="1">
    <location>
        <begin position="694"/>
        <end position="734"/>
    </location>
</feature>
<evidence type="ECO:0000313" key="4">
    <source>
        <dbReference type="Proteomes" id="UP000642125"/>
    </source>
</evidence>
<dbReference type="Pfam" id="PF13625">
    <property type="entry name" value="Helicase_C_3"/>
    <property type="match status" value="1"/>
</dbReference>
<feature type="domain" description="Helicase XPB/Ssl2 N-terminal" evidence="2">
    <location>
        <begin position="470"/>
        <end position="592"/>
    </location>
</feature>
<dbReference type="AlphaFoldDB" id="A0A919U5P1"/>
<dbReference type="Proteomes" id="UP000642125">
    <property type="component" value="Unassembled WGS sequence"/>
</dbReference>
<reference evidence="3" key="1">
    <citation type="submission" date="2021-01" db="EMBL/GenBank/DDBJ databases">
        <title>Whole genome shotgun sequence of Cellulomonas pakistanensis NBRC 110800.</title>
        <authorList>
            <person name="Komaki H."/>
            <person name="Tamura T."/>
        </authorList>
    </citation>
    <scope>NUCLEOTIDE SEQUENCE</scope>
    <source>
        <strain evidence="3">NBRC 110800</strain>
    </source>
</reference>
<feature type="region of interest" description="Disordered" evidence="1">
    <location>
        <begin position="801"/>
        <end position="825"/>
    </location>
</feature>
<keyword evidence="4" id="KW-1185">Reference proteome</keyword>
<evidence type="ECO:0000313" key="3">
    <source>
        <dbReference type="EMBL" id="GIG35470.1"/>
    </source>
</evidence>
<gene>
    <name evidence="3" type="ORF">Cpa01nite_08510</name>
</gene>
<accession>A0A919U5P1</accession>
<protein>
    <recommendedName>
        <fullName evidence="2">Helicase XPB/Ssl2 N-terminal domain-containing protein</fullName>
    </recommendedName>
</protein>
<evidence type="ECO:0000259" key="2">
    <source>
        <dbReference type="Pfam" id="PF13625"/>
    </source>
</evidence>
<feature type="compositionally biased region" description="Low complexity" evidence="1">
    <location>
        <begin position="708"/>
        <end position="733"/>
    </location>
</feature>
<comment type="caution">
    <text evidence="3">The sequence shown here is derived from an EMBL/GenBank/DDBJ whole genome shotgun (WGS) entry which is preliminary data.</text>
</comment>
<proteinExistence type="predicted"/>